<accession>A0A9R1C7R9</accession>
<dbReference type="Pfam" id="PF05140">
    <property type="entry name" value="ResB"/>
    <property type="match status" value="1"/>
</dbReference>
<dbReference type="PANTHER" id="PTHR30071">
    <property type="entry name" value="HEME EXPORTER PROTEIN C"/>
    <property type="match status" value="1"/>
</dbReference>
<keyword evidence="4 6" id="KW-1133">Transmembrane helix</keyword>
<feature type="transmembrane region" description="Helical" evidence="6">
    <location>
        <begin position="192"/>
        <end position="213"/>
    </location>
</feature>
<dbReference type="InterPro" id="IPR002541">
    <property type="entry name" value="Cyt_c_assembly"/>
</dbReference>
<evidence type="ECO:0000256" key="6">
    <source>
        <dbReference type="SAM" id="Phobius"/>
    </source>
</evidence>
<dbReference type="GO" id="GO:0017004">
    <property type="term" value="P:cytochrome complex assembly"/>
    <property type="evidence" value="ECO:0007669"/>
    <property type="project" value="UniProtKB-KW"/>
</dbReference>
<feature type="transmembrane region" description="Helical" evidence="6">
    <location>
        <begin position="575"/>
        <end position="594"/>
    </location>
</feature>
<evidence type="ECO:0000256" key="3">
    <source>
        <dbReference type="ARBA" id="ARBA00022748"/>
    </source>
</evidence>
<dbReference type="PANTHER" id="PTHR30071:SF1">
    <property type="entry name" value="CYTOCHROME B_B6 PROTEIN-RELATED"/>
    <property type="match status" value="1"/>
</dbReference>
<evidence type="ECO:0000256" key="2">
    <source>
        <dbReference type="ARBA" id="ARBA00022692"/>
    </source>
</evidence>
<feature type="transmembrane region" description="Helical" evidence="6">
    <location>
        <begin position="548"/>
        <end position="568"/>
    </location>
</feature>
<evidence type="ECO:0000259" key="7">
    <source>
        <dbReference type="Pfam" id="PF01578"/>
    </source>
</evidence>
<dbReference type="GO" id="GO:0020037">
    <property type="term" value="F:heme binding"/>
    <property type="evidence" value="ECO:0007669"/>
    <property type="project" value="InterPro"/>
</dbReference>
<evidence type="ECO:0000256" key="1">
    <source>
        <dbReference type="ARBA" id="ARBA00004141"/>
    </source>
</evidence>
<comment type="subcellular location">
    <subcellularLocation>
        <location evidence="1">Membrane</location>
        <topology evidence="1">Multi-pass membrane protein</topology>
    </subcellularLocation>
</comment>
<evidence type="ECO:0000256" key="5">
    <source>
        <dbReference type="ARBA" id="ARBA00023136"/>
    </source>
</evidence>
<feature type="transmembrane region" description="Helical" evidence="6">
    <location>
        <begin position="36"/>
        <end position="58"/>
    </location>
</feature>
<evidence type="ECO:0000313" key="9">
    <source>
        <dbReference type="EMBL" id="GJG57564.1"/>
    </source>
</evidence>
<organism evidence="9 10">
    <name type="scientific">Prevotella lacticifex</name>
    <dbReference type="NCBI Taxonomy" id="2854755"/>
    <lineage>
        <taxon>Bacteria</taxon>
        <taxon>Pseudomonadati</taxon>
        <taxon>Bacteroidota</taxon>
        <taxon>Bacteroidia</taxon>
        <taxon>Bacteroidales</taxon>
        <taxon>Prevotellaceae</taxon>
        <taxon>Prevotella</taxon>
    </lineage>
</organism>
<dbReference type="GeneID" id="72468468"/>
<keyword evidence="5 6" id="KW-0472">Membrane</keyword>
<feature type="transmembrane region" description="Helical" evidence="6">
    <location>
        <begin position="65"/>
        <end position="86"/>
    </location>
</feature>
<gene>
    <name evidence="9" type="ORF">PRLR5076_04150</name>
</gene>
<protein>
    <submittedName>
        <fullName evidence="9">Cytochrome c biogenesis protein</fullName>
    </submittedName>
</protein>
<name>A0A9R1C7R9_9BACT</name>
<dbReference type="AlphaFoldDB" id="A0A9R1C7R9"/>
<feature type="domain" description="ResB-like" evidence="8">
    <location>
        <begin position="67"/>
        <end position="185"/>
    </location>
</feature>
<keyword evidence="2 6" id="KW-0812">Transmembrane</keyword>
<dbReference type="EMBL" id="BPUB01000001">
    <property type="protein sequence ID" value="GJG57564.1"/>
    <property type="molecule type" value="Genomic_DNA"/>
</dbReference>
<feature type="transmembrane region" description="Helical" evidence="6">
    <location>
        <begin position="517"/>
        <end position="542"/>
    </location>
</feature>
<feature type="transmembrane region" description="Helical" evidence="6">
    <location>
        <begin position="614"/>
        <end position="640"/>
    </location>
</feature>
<keyword evidence="10" id="KW-1185">Reference proteome</keyword>
<dbReference type="InterPro" id="IPR007816">
    <property type="entry name" value="ResB-like_domain"/>
</dbReference>
<evidence type="ECO:0000259" key="8">
    <source>
        <dbReference type="Pfam" id="PF05140"/>
    </source>
</evidence>
<feature type="domain" description="Cytochrome c assembly protein" evidence="7">
    <location>
        <begin position="549"/>
        <end position="740"/>
    </location>
</feature>
<dbReference type="RefSeq" id="WP_223929505.1">
    <property type="nucleotide sequence ID" value="NZ_BPTU01000003.1"/>
</dbReference>
<feature type="transmembrane region" description="Helical" evidence="6">
    <location>
        <begin position="715"/>
        <end position="736"/>
    </location>
</feature>
<comment type="caution">
    <text evidence="9">The sequence shown here is derived from an EMBL/GenBank/DDBJ whole genome shotgun (WGS) entry which is preliminary data.</text>
</comment>
<keyword evidence="3" id="KW-0201">Cytochrome c-type biogenesis</keyword>
<evidence type="ECO:0000256" key="4">
    <source>
        <dbReference type="ARBA" id="ARBA00022989"/>
    </source>
</evidence>
<dbReference type="GO" id="GO:0005886">
    <property type="term" value="C:plasma membrane"/>
    <property type="evidence" value="ECO:0007669"/>
    <property type="project" value="TreeGrafter"/>
</dbReference>
<dbReference type="Proteomes" id="UP000825483">
    <property type="component" value="Unassembled WGS sequence"/>
</dbReference>
<dbReference type="InterPro" id="IPR045062">
    <property type="entry name" value="Cyt_c_biogenesis_CcsA/CcmC"/>
</dbReference>
<dbReference type="Pfam" id="PF01578">
    <property type="entry name" value="Cytochrom_C_asm"/>
    <property type="match status" value="1"/>
</dbReference>
<feature type="transmembrane region" description="Helical" evidence="6">
    <location>
        <begin position="688"/>
        <end position="708"/>
    </location>
</feature>
<feature type="transmembrane region" description="Helical" evidence="6">
    <location>
        <begin position="473"/>
        <end position="496"/>
    </location>
</feature>
<proteinExistence type="predicted"/>
<reference evidence="9" key="1">
    <citation type="journal article" date="2022" name="Int. J. Syst. Evol. Microbiol.">
        <title>Prevotella lacticifex sp. nov., isolated from the rumen of cows.</title>
        <authorList>
            <person name="Shinkai T."/>
            <person name="Ikeyama N."/>
            <person name="Kumagai M."/>
            <person name="Ohmori H."/>
            <person name="Sakamoto M."/>
            <person name="Ohkuma M."/>
            <person name="Mitsumori M."/>
        </authorList>
    </citation>
    <scope>NUCLEOTIDE SEQUENCE</scope>
    <source>
        <strain evidence="9">R5076</strain>
    </source>
</reference>
<feature type="transmembrane region" description="Helical" evidence="6">
    <location>
        <begin position="652"/>
        <end position="676"/>
    </location>
</feature>
<feature type="transmembrane region" description="Helical" evidence="6">
    <location>
        <begin position="225"/>
        <end position="244"/>
    </location>
</feature>
<sequence>MLKKVTISLYTMLLIVMAAATIIEKIKGTDFAATAIYGSWWFTVLWALLAAAGAAYILRRRVRYFPTLLLHFSFLVILAGALITHLCARQGMVDLRMGETTATFYVKDSRSGITEERLPFKMRLNKFDTKYHTGTNAAADYETEFTIIDGQQMIPARVSMNKIFTYRGVRFYQASYDDDGQGSVLTVNSDPWGIAVTYTGYGLLFFALIYMLFDPKGAYRRALRSPLLKKGTLVALMLIVLAPAQGNAQRVLPRQTAEAFGRLHILYNGRICPVKTYASDFCKKINGHRSYRGLTPEQVLSGYIFYYSDWCREPFIKVKNGELKNDLQLGDYCTLNDLFSPMAANGYVLGQYLEDYYSGQNDEEHRQAADLDNKVMLLMQLREQSSLKMLPYTEKNGATTWYAPTDTLPKSIEPQHALYINSVFHLMAEDAQAGAFDRIDAFISKMARYQKRCGGSSLPSPMQYKAEIINDSVPFATILFIVNITLGFVTLFFFIYRLTTDSQRHSRTRAVMLWRGWHFVFALILILSFLTLTAALAIRWIISGTIPMANGYETMLTVAWIVQLIAIIMQQRFRIVMVFGFLLSGFFLLVSHLGQMDPAIGRVMPVLNSPLLSIHVSIIMMSYALLSLTFICGLLGLFLPSQAAELQALSRVFLYPAISALGIGIFVGAIWANVSWGTYWSWDSKETWALITFMLYAAAIHTESLPALNRPRNYHLYLVLAFLSIIMTYFGVNYFLTGMHSYA</sequence>
<evidence type="ECO:0000313" key="10">
    <source>
        <dbReference type="Proteomes" id="UP000825483"/>
    </source>
</evidence>